<sequence>MGIWKYRSYIWNNSVSDLKNRYAGSSLGAYWNILQPLIQILLFTFVFSQVMAAKIPGMDSSVAFAIYLSAGFIPWLAFSEMINRGSNSFVENATYLKKLAIPEHVFLLQVAITTSLNLFISMGLLFVLTIVLGFHIGIYWLVLPIVLLLFIAFGLGLALMFASINVFFRDVSQLLLSIVQIWMWMTPIVYVEDFLPSGFAQVIKYNPAYYFVNAFHQIIVYSSLPNGNDWIVMISVSVLSLLMGYIVYTKLRAEIRDVI</sequence>
<dbReference type="PROSITE" id="PS51012">
    <property type="entry name" value="ABC_TM2"/>
    <property type="match status" value="1"/>
</dbReference>
<evidence type="ECO:0000313" key="11">
    <source>
        <dbReference type="Proteomes" id="UP000289856"/>
    </source>
</evidence>
<feature type="transmembrane region" description="Helical" evidence="8">
    <location>
        <begin position="105"/>
        <end position="132"/>
    </location>
</feature>
<evidence type="ECO:0000259" key="9">
    <source>
        <dbReference type="PROSITE" id="PS51012"/>
    </source>
</evidence>
<keyword evidence="4 8" id="KW-1003">Cell membrane</keyword>
<dbReference type="Proteomes" id="UP000289856">
    <property type="component" value="Chromosome"/>
</dbReference>
<comment type="similarity">
    <text evidence="2 8">Belongs to the ABC-2 integral membrane protein family.</text>
</comment>
<dbReference type="EMBL" id="AP019400">
    <property type="protein sequence ID" value="BBI36180.1"/>
    <property type="molecule type" value="Genomic_DNA"/>
</dbReference>
<keyword evidence="7 8" id="KW-0472">Membrane</keyword>
<dbReference type="GO" id="GO:0015920">
    <property type="term" value="P:lipopolysaccharide transport"/>
    <property type="evidence" value="ECO:0007669"/>
    <property type="project" value="TreeGrafter"/>
</dbReference>
<dbReference type="PANTHER" id="PTHR30413:SF10">
    <property type="entry name" value="CAPSULE POLYSACCHARIDE EXPORT INNER-MEMBRANE PROTEIN CTRC"/>
    <property type="match status" value="1"/>
</dbReference>
<dbReference type="OrthoDB" id="9794365at2"/>
<protein>
    <recommendedName>
        <fullName evidence="8">Transport permease protein</fullName>
    </recommendedName>
</protein>
<dbReference type="Pfam" id="PF01061">
    <property type="entry name" value="ABC2_membrane"/>
    <property type="match status" value="1"/>
</dbReference>
<proteinExistence type="inferred from homology"/>
<dbReference type="GO" id="GO:0005886">
    <property type="term" value="C:plasma membrane"/>
    <property type="evidence" value="ECO:0007669"/>
    <property type="project" value="UniProtKB-SubCell"/>
</dbReference>
<evidence type="ECO:0000256" key="6">
    <source>
        <dbReference type="ARBA" id="ARBA00022989"/>
    </source>
</evidence>
<feature type="transmembrane region" description="Helical" evidence="8">
    <location>
        <begin position="29"/>
        <end position="48"/>
    </location>
</feature>
<evidence type="ECO:0000256" key="5">
    <source>
        <dbReference type="ARBA" id="ARBA00022692"/>
    </source>
</evidence>
<feature type="transmembrane region" description="Helical" evidence="8">
    <location>
        <begin position="60"/>
        <end position="78"/>
    </location>
</feature>
<evidence type="ECO:0000313" key="10">
    <source>
        <dbReference type="EMBL" id="BBI36180.1"/>
    </source>
</evidence>
<comment type="subcellular location">
    <subcellularLocation>
        <location evidence="1 8">Cell membrane</location>
        <topology evidence="1 8">Multi-pass membrane protein</topology>
    </subcellularLocation>
</comment>
<dbReference type="AlphaFoldDB" id="A0A3T1DDI2"/>
<name>A0A3T1DDI2_9BACL</name>
<reference evidence="10 11" key="1">
    <citation type="submission" date="2019-01" db="EMBL/GenBank/DDBJ databases">
        <title>Complete genome sequence of Cohnella hallensis HS21 isolated from Korean fir (Abies koreana) rhizospheric soil.</title>
        <authorList>
            <person name="Jiang L."/>
            <person name="Kang S.W."/>
            <person name="Kim S."/>
            <person name="Jung J."/>
            <person name="Kim C.Y."/>
            <person name="Kim D.H."/>
            <person name="Kim S.W."/>
            <person name="Lee J."/>
        </authorList>
    </citation>
    <scope>NUCLEOTIDE SEQUENCE [LARGE SCALE GENOMIC DNA]</scope>
    <source>
        <strain evidence="10 11">HS21</strain>
    </source>
</reference>
<evidence type="ECO:0000256" key="7">
    <source>
        <dbReference type="ARBA" id="ARBA00023136"/>
    </source>
</evidence>
<evidence type="ECO:0000256" key="8">
    <source>
        <dbReference type="RuleBase" id="RU361157"/>
    </source>
</evidence>
<feature type="transmembrane region" description="Helical" evidence="8">
    <location>
        <begin position="174"/>
        <end position="191"/>
    </location>
</feature>
<feature type="transmembrane region" description="Helical" evidence="8">
    <location>
        <begin position="138"/>
        <end position="162"/>
    </location>
</feature>
<accession>A0A3T1DDI2</accession>
<dbReference type="RefSeq" id="WP_130615456.1">
    <property type="nucleotide sequence ID" value="NZ_AP019400.1"/>
</dbReference>
<organism evidence="10 11">
    <name type="scientific">Cohnella abietis</name>
    <dbReference type="NCBI Taxonomy" id="2507935"/>
    <lineage>
        <taxon>Bacteria</taxon>
        <taxon>Bacillati</taxon>
        <taxon>Bacillota</taxon>
        <taxon>Bacilli</taxon>
        <taxon>Bacillales</taxon>
        <taxon>Paenibacillaceae</taxon>
        <taxon>Cohnella</taxon>
    </lineage>
</organism>
<evidence type="ECO:0000256" key="1">
    <source>
        <dbReference type="ARBA" id="ARBA00004651"/>
    </source>
</evidence>
<dbReference type="InterPro" id="IPR047817">
    <property type="entry name" value="ABC2_TM_bact-type"/>
</dbReference>
<dbReference type="KEGG" id="cohn:KCTCHS21_55790"/>
<dbReference type="GO" id="GO:0140359">
    <property type="term" value="F:ABC-type transporter activity"/>
    <property type="evidence" value="ECO:0007669"/>
    <property type="project" value="InterPro"/>
</dbReference>
<gene>
    <name evidence="10" type="primary">wzm</name>
    <name evidence="10" type="ORF">KCTCHS21_55790</name>
</gene>
<dbReference type="PANTHER" id="PTHR30413">
    <property type="entry name" value="INNER MEMBRANE TRANSPORT PERMEASE"/>
    <property type="match status" value="1"/>
</dbReference>
<keyword evidence="6 8" id="KW-1133">Transmembrane helix</keyword>
<keyword evidence="5 8" id="KW-0812">Transmembrane</keyword>
<dbReference type="InterPro" id="IPR013525">
    <property type="entry name" value="ABC2_TM"/>
</dbReference>
<evidence type="ECO:0000256" key="4">
    <source>
        <dbReference type="ARBA" id="ARBA00022475"/>
    </source>
</evidence>
<evidence type="ECO:0000256" key="3">
    <source>
        <dbReference type="ARBA" id="ARBA00022448"/>
    </source>
</evidence>
<feature type="domain" description="ABC transmembrane type-2" evidence="9">
    <location>
        <begin position="27"/>
        <end position="251"/>
    </location>
</feature>
<feature type="transmembrane region" description="Helical" evidence="8">
    <location>
        <begin position="230"/>
        <end position="248"/>
    </location>
</feature>
<evidence type="ECO:0000256" key="2">
    <source>
        <dbReference type="ARBA" id="ARBA00007783"/>
    </source>
</evidence>
<keyword evidence="3 8" id="KW-0813">Transport</keyword>
<keyword evidence="11" id="KW-1185">Reference proteome</keyword>